<dbReference type="InterPro" id="IPR014020">
    <property type="entry name" value="Tensin_C2-dom"/>
</dbReference>
<dbReference type="InterPro" id="IPR011009">
    <property type="entry name" value="Kinase-like_dom_sf"/>
</dbReference>
<dbReference type="SUPFAM" id="SSF52058">
    <property type="entry name" value="L domain-like"/>
    <property type="match status" value="1"/>
</dbReference>
<evidence type="ECO:0000256" key="4">
    <source>
        <dbReference type="ARBA" id="ARBA00022741"/>
    </source>
</evidence>
<protein>
    <recommendedName>
        <fullName evidence="17">Protein kinase domain-containing protein</fullName>
    </recommendedName>
</protein>
<sequence>MAAPVVSMVLNQLGTFFREEIEKEVRMVVGAEKEIQKLVLGAKEEIEKLEVTLTAIQAVLHDADRKQVQDKRVKLWLERLKEVVYEIEDILDNVLLPNNLGLEIKSLREKLDSLDRDKNTYGLASGMPTEVVQAPPRQTTSSLVNESEVFGRDAERKIIVNKLLSESSDNDQDGVPIISIVGMGGLGKTTLAQLVSSDENVVKHFEKILWVCVSEPFDRIRLAKAIIEAIEGKVPTYHEWDALHRHLSKAVKNKRFMLVLDDDWTEDHNDWSPFKLSLNGGELIHLRSLDLSRALSLRNLPNEIGELIHLRYLDLSLTRVEKLPNSLSNLCNLQTLKLNGCGDLRELPASIGNMIGLRHLEIYDTRKLRSLPEGIERLASLCSLSKFIVGKGCKLGDLKGLNLIQGSLEISGLWRVKSANEGKEVHLANKRGIHALTLDFRLPNELEDISEGDKEMMEGVLEGLQPHPNLEELKIKWYAGSKLPSWMMSDLASMYSKLRTLELTLTSLDSLKRIGPEFFGISDEEVMKGTSGISDIDDATSSINRETLVVFPCLIKLELYGMPELEEWVLPFESSDTLHIMPRLRILRIDWAPKLKVLSTLGRLESLEELTLTSLYSLKRIGPKFFGISEDDDVMKGASGSSRGGESLPIIVFPKLKRLEFRNMYELEEWKMMMPSWREDVSFIMPCLKDLSLHTCKKLKVVPHNIFSYQTVGERIEGCPKLNKRLGMNQIIRRKEEGESAGNRKPPNRLLEISERVYVFDSCFSTDILEVGEFKSYMDGIVAQLQDYFPDSSFTVFNFREGERSEISDLLSEHEMTVMDYPTQYEGCPVLPLEMINNFLKSSQGWLSLEGQQNVLLMHCERGGWPMLAFMLAGLLLYRKQYTGEVKTLEMVYKQAPVELLHLLSPLNSKPSQLRYLQYISRRNLNSNWPPSETPLTLDILILRSLPLINGERSCMPIVRVYGQDPLAVASRSSKILFSTPKTKKRVRRYTKAEEHTSMQKINISCLIQGDVVLECIHLDDDLVHEEMMFRIMFNTTLIQSNVFMLGREEIDVLWDYKDQLPKEFKAEVLFSDFNAINEDEEEFFEVEEEFYEVEEIFNNVDGKVDSDGKEIFSYEELKMATNNFQDKLGSGGSASVFKGVLKDGTQVAVKSVLDMSLGEQMLKRFYDAEVSALANVKHAHLVILRGYCIHMIEMVRLFYIVYNLLPNGSLDNWIFSRTGGPTGRYLSWKSRYRIAVDVAEALAYLHHDCSPQILHLDVKPGNILLDNNFRGVLSDFGFSRLMESDVGTVFSSMRGTHGYIDPEWKRGISVKCDIYSYGKVLLDIFFGKCDVCLNLEGIDIYKRHSEGGNSEGEQKLFHAFMWKTLRESKIMDLFDKRLVENEGVDEREAICLVYAALSCHQDKRELRPHDMREVIDILNQKIQKGTELSRLLELGSTT</sequence>
<keyword evidence="12" id="KW-0175">Coiled coil</keyword>
<dbReference type="Gene3D" id="3.80.10.10">
    <property type="entry name" value="Ribonuclease Inhibitor"/>
    <property type="match status" value="2"/>
</dbReference>
<dbReference type="EMBL" id="JACGCM010002611">
    <property type="protein sequence ID" value="KAF6138178.1"/>
    <property type="molecule type" value="Genomic_DNA"/>
</dbReference>
<dbReference type="Gene3D" id="3.90.190.10">
    <property type="entry name" value="Protein tyrosine phosphatase superfamily"/>
    <property type="match status" value="1"/>
</dbReference>
<organism evidence="15 16">
    <name type="scientific">Kingdonia uniflora</name>
    <dbReference type="NCBI Taxonomy" id="39325"/>
    <lineage>
        <taxon>Eukaryota</taxon>
        <taxon>Viridiplantae</taxon>
        <taxon>Streptophyta</taxon>
        <taxon>Embryophyta</taxon>
        <taxon>Tracheophyta</taxon>
        <taxon>Spermatophyta</taxon>
        <taxon>Magnoliopsida</taxon>
        <taxon>Ranunculales</taxon>
        <taxon>Circaeasteraceae</taxon>
        <taxon>Kingdonia</taxon>
    </lineage>
</organism>
<keyword evidence="8" id="KW-0904">Protein phosphatase</keyword>
<dbReference type="PROSITE" id="PS00108">
    <property type="entry name" value="PROTEIN_KINASE_ST"/>
    <property type="match status" value="1"/>
</dbReference>
<dbReference type="InterPro" id="IPR029021">
    <property type="entry name" value="Prot-tyrosine_phosphatase-like"/>
</dbReference>
<evidence type="ECO:0000256" key="9">
    <source>
        <dbReference type="ARBA" id="ARBA00022989"/>
    </source>
</evidence>
<dbReference type="InterPro" id="IPR017441">
    <property type="entry name" value="Protein_kinase_ATP_BS"/>
</dbReference>
<dbReference type="SUPFAM" id="SSF49562">
    <property type="entry name" value="C2 domain (Calcium/lipid-binding domain, CaLB)"/>
    <property type="match status" value="1"/>
</dbReference>
<evidence type="ECO:0000256" key="6">
    <source>
        <dbReference type="ARBA" id="ARBA00022821"/>
    </source>
</evidence>
<feature type="binding site" evidence="11">
    <location>
        <position position="1151"/>
    </location>
    <ligand>
        <name>ATP</name>
        <dbReference type="ChEBI" id="CHEBI:30616"/>
    </ligand>
</feature>
<evidence type="ECO:0000313" key="16">
    <source>
        <dbReference type="Proteomes" id="UP000541444"/>
    </source>
</evidence>
<dbReference type="GO" id="GO:0004721">
    <property type="term" value="F:phosphoprotein phosphatase activity"/>
    <property type="evidence" value="ECO:0007669"/>
    <property type="project" value="UniProtKB-KW"/>
</dbReference>
<keyword evidence="7 11" id="KW-0067">ATP-binding</keyword>
<keyword evidence="5" id="KW-0418">Kinase</keyword>
<proteinExistence type="predicted"/>
<evidence type="ECO:0000256" key="3">
    <source>
        <dbReference type="ARBA" id="ARBA00022737"/>
    </source>
</evidence>
<dbReference type="InterPro" id="IPR027417">
    <property type="entry name" value="P-loop_NTPase"/>
</dbReference>
<dbReference type="PRINTS" id="PR00364">
    <property type="entry name" value="DISEASERSIST"/>
</dbReference>
<evidence type="ECO:0000259" key="13">
    <source>
        <dbReference type="PROSITE" id="PS50011"/>
    </source>
</evidence>
<dbReference type="Gene3D" id="2.60.40.1110">
    <property type="match status" value="1"/>
</dbReference>
<evidence type="ECO:0000256" key="1">
    <source>
        <dbReference type="ARBA" id="ARBA00022679"/>
    </source>
</evidence>
<dbReference type="Pfam" id="PF18052">
    <property type="entry name" value="Rx_N"/>
    <property type="match status" value="1"/>
</dbReference>
<dbReference type="SUPFAM" id="SSF52540">
    <property type="entry name" value="P-loop containing nucleoside triphosphate hydrolases"/>
    <property type="match status" value="1"/>
</dbReference>
<name>A0A7J7L6K1_9MAGN</name>
<keyword evidence="6" id="KW-0611">Plant defense</keyword>
<accession>A0A7J7L6K1</accession>
<dbReference type="InterPro" id="IPR000719">
    <property type="entry name" value="Prot_kinase_dom"/>
</dbReference>
<dbReference type="InterPro" id="IPR002182">
    <property type="entry name" value="NB-ARC"/>
</dbReference>
<dbReference type="OrthoDB" id="1668162at2759"/>
<dbReference type="GO" id="GO:0051707">
    <property type="term" value="P:response to other organism"/>
    <property type="evidence" value="ECO:0007669"/>
    <property type="project" value="UniProtKB-ARBA"/>
</dbReference>
<dbReference type="SMART" id="SM00220">
    <property type="entry name" value="S_TKc"/>
    <property type="match status" value="1"/>
</dbReference>
<dbReference type="Pfam" id="PF00931">
    <property type="entry name" value="NB-ARC"/>
    <property type="match status" value="1"/>
</dbReference>
<feature type="domain" description="Protein kinase" evidence="13">
    <location>
        <begin position="1123"/>
        <end position="1398"/>
    </location>
</feature>
<dbReference type="PROSITE" id="PS50011">
    <property type="entry name" value="PROTEIN_KINASE_DOM"/>
    <property type="match status" value="1"/>
</dbReference>
<dbReference type="InterPro" id="IPR041118">
    <property type="entry name" value="Rx_N"/>
</dbReference>
<dbReference type="Pfam" id="PF25019">
    <property type="entry name" value="LRR_R13L1-DRL21"/>
    <property type="match status" value="1"/>
</dbReference>
<dbReference type="Pfam" id="PF00069">
    <property type="entry name" value="Pkinase"/>
    <property type="match status" value="1"/>
</dbReference>
<dbReference type="InterPro" id="IPR051144">
    <property type="entry name" value="Formin_homology_domain"/>
</dbReference>
<dbReference type="InterPro" id="IPR032675">
    <property type="entry name" value="LRR_dom_sf"/>
</dbReference>
<keyword evidence="10" id="KW-0472">Membrane</keyword>
<dbReference type="GO" id="GO:0004672">
    <property type="term" value="F:protein kinase activity"/>
    <property type="evidence" value="ECO:0007669"/>
    <property type="project" value="InterPro"/>
</dbReference>
<keyword evidence="2" id="KW-0812">Transmembrane</keyword>
<keyword evidence="4 11" id="KW-0547">Nucleotide-binding</keyword>
<feature type="coiled-coil region" evidence="12">
    <location>
        <begin position="32"/>
        <end position="66"/>
    </location>
</feature>
<gene>
    <name evidence="15" type="ORF">GIB67_011018</name>
</gene>
<keyword evidence="1" id="KW-0808">Transferase</keyword>
<dbReference type="InterPro" id="IPR038005">
    <property type="entry name" value="RX-like_CC"/>
</dbReference>
<dbReference type="Gene3D" id="1.20.5.4130">
    <property type="match status" value="1"/>
</dbReference>
<dbReference type="Gene3D" id="1.10.510.10">
    <property type="entry name" value="Transferase(Phosphotransferase) domain 1"/>
    <property type="match status" value="1"/>
</dbReference>
<dbReference type="PANTHER" id="PTHR45733">
    <property type="entry name" value="FORMIN-J"/>
    <property type="match status" value="1"/>
</dbReference>
<dbReference type="GO" id="GO:0043531">
    <property type="term" value="F:ADP binding"/>
    <property type="evidence" value="ECO:0007669"/>
    <property type="project" value="InterPro"/>
</dbReference>
<dbReference type="SUPFAM" id="SSF52799">
    <property type="entry name" value="(Phosphotyrosine protein) phosphatases II"/>
    <property type="match status" value="1"/>
</dbReference>
<dbReference type="InterPro" id="IPR008271">
    <property type="entry name" value="Ser/Thr_kinase_AS"/>
</dbReference>
<dbReference type="PANTHER" id="PTHR45733:SF10">
    <property type="entry name" value="FORMIN-LIKE PROTEIN 15A-RELATED"/>
    <property type="match status" value="1"/>
</dbReference>
<dbReference type="Gene3D" id="3.30.200.20">
    <property type="entry name" value="Phosphorylase Kinase, domain 1"/>
    <property type="match status" value="1"/>
</dbReference>
<dbReference type="Proteomes" id="UP000541444">
    <property type="component" value="Unassembled WGS sequence"/>
</dbReference>
<dbReference type="GO" id="GO:0006952">
    <property type="term" value="P:defense response"/>
    <property type="evidence" value="ECO:0007669"/>
    <property type="project" value="UniProtKB-KW"/>
</dbReference>
<evidence type="ECO:0000313" key="15">
    <source>
        <dbReference type="EMBL" id="KAF6138178.1"/>
    </source>
</evidence>
<evidence type="ECO:0000256" key="5">
    <source>
        <dbReference type="ARBA" id="ARBA00022777"/>
    </source>
</evidence>
<dbReference type="PROSITE" id="PS51182">
    <property type="entry name" value="C2_TENSIN"/>
    <property type="match status" value="1"/>
</dbReference>
<dbReference type="SUPFAM" id="SSF56112">
    <property type="entry name" value="Protein kinase-like (PK-like)"/>
    <property type="match status" value="1"/>
</dbReference>
<dbReference type="Pfam" id="PF10409">
    <property type="entry name" value="PTEN_C2"/>
    <property type="match status" value="1"/>
</dbReference>
<evidence type="ECO:0000256" key="2">
    <source>
        <dbReference type="ARBA" id="ARBA00022692"/>
    </source>
</evidence>
<dbReference type="GO" id="GO:0005524">
    <property type="term" value="F:ATP binding"/>
    <property type="evidence" value="ECO:0007669"/>
    <property type="project" value="UniProtKB-UniRule"/>
</dbReference>
<evidence type="ECO:0008006" key="17">
    <source>
        <dbReference type="Google" id="ProtNLM"/>
    </source>
</evidence>
<evidence type="ECO:0000256" key="7">
    <source>
        <dbReference type="ARBA" id="ARBA00022840"/>
    </source>
</evidence>
<evidence type="ECO:0000256" key="11">
    <source>
        <dbReference type="PROSITE-ProRule" id="PRU10141"/>
    </source>
</evidence>
<evidence type="ECO:0000259" key="14">
    <source>
        <dbReference type="PROSITE" id="PS51182"/>
    </source>
</evidence>
<feature type="domain" description="C2 tensin-type" evidence="14">
    <location>
        <begin position="933"/>
        <end position="1074"/>
    </location>
</feature>
<dbReference type="CDD" id="cd14798">
    <property type="entry name" value="RX-CC_like"/>
    <property type="match status" value="1"/>
</dbReference>
<keyword evidence="16" id="KW-1185">Reference proteome</keyword>
<evidence type="ECO:0000256" key="8">
    <source>
        <dbReference type="ARBA" id="ARBA00022912"/>
    </source>
</evidence>
<comment type="caution">
    <text evidence="15">The sequence shown here is derived from an EMBL/GenBank/DDBJ whole genome shotgun (WGS) entry which is preliminary data.</text>
</comment>
<keyword evidence="3" id="KW-0677">Repeat</keyword>
<dbReference type="InterPro" id="IPR056789">
    <property type="entry name" value="LRR_R13L1-DRL21"/>
</dbReference>
<evidence type="ECO:0000256" key="10">
    <source>
        <dbReference type="ARBA" id="ARBA00023136"/>
    </source>
</evidence>
<reference evidence="15 16" key="1">
    <citation type="journal article" date="2020" name="IScience">
        <title>Genome Sequencing of the Endangered Kingdonia uniflora (Circaeasteraceae, Ranunculales) Reveals Potential Mechanisms of Evolutionary Specialization.</title>
        <authorList>
            <person name="Sun Y."/>
            <person name="Deng T."/>
            <person name="Zhang A."/>
            <person name="Moore M.J."/>
            <person name="Landis J.B."/>
            <person name="Lin N."/>
            <person name="Zhang H."/>
            <person name="Zhang X."/>
            <person name="Huang J."/>
            <person name="Zhang X."/>
            <person name="Sun H."/>
            <person name="Wang H."/>
        </authorList>
    </citation>
    <scope>NUCLEOTIDE SEQUENCE [LARGE SCALE GENOMIC DNA]</scope>
    <source>
        <strain evidence="15">TB1705</strain>
        <tissue evidence="15">Leaf</tissue>
    </source>
</reference>
<dbReference type="Gene3D" id="3.40.50.300">
    <property type="entry name" value="P-loop containing nucleotide triphosphate hydrolases"/>
    <property type="match status" value="1"/>
</dbReference>
<dbReference type="SMART" id="SM01326">
    <property type="entry name" value="PTEN_C2"/>
    <property type="match status" value="1"/>
</dbReference>
<keyword evidence="8" id="KW-0378">Hydrolase</keyword>
<keyword evidence="9" id="KW-1133">Transmembrane helix</keyword>
<dbReference type="PROSITE" id="PS00107">
    <property type="entry name" value="PROTEIN_KINASE_ATP"/>
    <property type="match status" value="1"/>
</dbReference>
<dbReference type="InterPro" id="IPR035892">
    <property type="entry name" value="C2_domain_sf"/>
</dbReference>
<evidence type="ECO:0000256" key="12">
    <source>
        <dbReference type="SAM" id="Coils"/>
    </source>
</evidence>